<name>A0ACB8B4A9_9AGAM</name>
<evidence type="ECO:0000313" key="1">
    <source>
        <dbReference type="EMBL" id="KAH7920232.1"/>
    </source>
</evidence>
<sequence length="291" mass="32278">MSYIMHIITSTPVNSDPLQNIFHMASSSPKVWFITGASSGFGRAMTQLLLEKGDKVVATLRRPEVISDLRAKFSSDRLLIIKLDVTKPNEIQGAFLKAKEAFGRIDVVFNNAGFSAVAEVEGTSSEVARALFETNFWGAVNVTTEAVKFFREVNKPVGGRLLQMSSMVGLTAAPGLGYYSATKFALEAISESLAQELDPKWNIKASIEPAHPAYADQSLPAQQQRKWFSSNEIDGDISKAVVVMEKLAHLDEPPVRIPLHRLSILLARRKAERVQKETDEYELWSEDVYFG</sequence>
<reference evidence="1" key="1">
    <citation type="journal article" date="2021" name="New Phytol.">
        <title>Evolutionary innovations through gain and loss of genes in the ectomycorrhizal Boletales.</title>
        <authorList>
            <person name="Wu G."/>
            <person name="Miyauchi S."/>
            <person name="Morin E."/>
            <person name="Kuo A."/>
            <person name="Drula E."/>
            <person name="Varga T."/>
            <person name="Kohler A."/>
            <person name="Feng B."/>
            <person name="Cao Y."/>
            <person name="Lipzen A."/>
            <person name="Daum C."/>
            <person name="Hundley H."/>
            <person name="Pangilinan J."/>
            <person name="Johnson J."/>
            <person name="Barry K."/>
            <person name="LaButti K."/>
            <person name="Ng V."/>
            <person name="Ahrendt S."/>
            <person name="Min B."/>
            <person name="Choi I.G."/>
            <person name="Park H."/>
            <person name="Plett J.M."/>
            <person name="Magnuson J."/>
            <person name="Spatafora J.W."/>
            <person name="Nagy L.G."/>
            <person name="Henrissat B."/>
            <person name="Grigoriev I.V."/>
            <person name="Yang Z.L."/>
            <person name="Xu J."/>
            <person name="Martin F.M."/>
        </authorList>
    </citation>
    <scope>NUCLEOTIDE SEQUENCE</scope>
    <source>
        <strain evidence="1">KUC20120723A-06</strain>
    </source>
</reference>
<proteinExistence type="predicted"/>
<gene>
    <name evidence="1" type="ORF">BV22DRAFT_1114959</name>
</gene>
<evidence type="ECO:0000313" key="2">
    <source>
        <dbReference type="Proteomes" id="UP000790709"/>
    </source>
</evidence>
<accession>A0ACB8B4A9</accession>
<organism evidence="1 2">
    <name type="scientific">Leucogyrophana mollusca</name>
    <dbReference type="NCBI Taxonomy" id="85980"/>
    <lineage>
        <taxon>Eukaryota</taxon>
        <taxon>Fungi</taxon>
        <taxon>Dikarya</taxon>
        <taxon>Basidiomycota</taxon>
        <taxon>Agaricomycotina</taxon>
        <taxon>Agaricomycetes</taxon>
        <taxon>Agaricomycetidae</taxon>
        <taxon>Boletales</taxon>
        <taxon>Boletales incertae sedis</taxon>
        <taxon>Leucogyrophana</taxon>
    </lineage>
</organism>
<comment type="caution">
    <text evidence="1">The sequence shown here is derived from an EMBL/GenBank/DDBJ whole genome shotgun (WGS) entry which is preliminary data.</text>
</comment>
<dbReference type="EMBL" id="MU266594">
    <property type="protein sequence ID" value="KAH7920232.1"/>
    <property type="molecule type" value="Genomic_DNA"/>
</dbReference>
<keyword evidence="2" id="KW-1185">Reference proteome</keyword>
<protein>
    <submittedName>
        <fullName evidence="1">NAD(P)-binding protein</fullName>
    </submittedName>
</protein>
<dbReference type="Proteomes" id="UP000790709">
    <property type="component" value="Unassembled WGS sequence"/>
</dbReference>